<accession>A0A841Q8N1</accession>
<feature type="compositionally biased region" description="Basic and acidic residues" evidence="1">
    <location>
        <begin position="1"/>
        <end position="12"/>
    </location>
</feature>
<dbReference type="EMBL" id="JACHGH010000012">
    <property type="protein sequence ID" value="MBB6454745.1"/>
    <property type="molecule type" value="Genomic_DNA"/>
</dbReference>
<feature type="region of interest" description="Disordered" evidence="1">
    <location>
        <begin position="1"/>
        <end position="29"/>
    </location>
</feature>
<reference evidence="2 3" key="1">
    <citation type="submission" date="2020-08" db="EMBL/GenBank/DDBJ databases">
        <title>Genomic Encyclopedia of Type Strains, Phase IV (KMG-IV): sequencing the most valuable type-strain genomes for metagenomic binning, comparative biology and taxonomic classification.</title>
        <authorList>
            <person name="Goeker M."/>
        </authorList>
    </citation>
    <scope>NUCLEOTIDE SEQUENCE [LARGE SCALE GENOMIC DNA]</scope>
    <source>
        <strain evidence="2 3">DSM 19612</strain>
    </source>
</reference>
<gene>
    <name evidence="2" type="ORF">HNQ94_003234</name>
</gene>
<dbReference type="Proteomes" id="UP000581688">
    <property type="component" value="Unassembled WGS sequence"/>
</dbReference>
<evidence type="ECO:0000313" key="3">
    <source>
        <dbReference type="Proteomes" id="UP000581688"/>
    </source>
</evidence>
<proteinExistence type="predicted"/>
<comment type="caution">
    <text evidence="2">The sequence shown here is derived from an EMBL/GenBank/DDBJ whole genome shotgun (WGS) entry which is preliminary data.</text>
</comment>
<feature type="compositionally biased region" description="Polar residues" evidence="1">
    <location>
        <begin position="13"/>
        <end position="28"/>
    </location>
</feature>
<dbReference type="AlphaFoldDB" id="A0A841Q8N1"/>
<evidence type="ECO:0000256" key="1">
    <source>
        <dbReference type="SAM" id="MobiDB-lite"/>
    </source>
</evidence>
<sequence>MNNRKGTNEEKQSNVIPFSTNKSSSPDTQVWKVGNGQNTIAIRQVSSGFGEGIKTNLKMCA</sequence>
<keyword evidence="3" id="KW-1185">Reference proteome</keyword>
<dbReference type="RefSeq" id="WP_174497413.1">
    <property type="nucleotide sequence ID" value="NZ_CADDWK010000014.1"/>
</dbReference>
<name>A0A841Q8N1_9BACI</name>
<organism evidence="2 3">
    <name type="scientific">Salirhabdus euzebyi</name>
    <dbReference type="NCBI Taxonomy" id="394506"/>
    <lineage>
        <taxon>Bacteria</taxon>
        <taxon>Bacillati</taxon>
        <taxon>Bacillota</taxon>
        <taxon>Bacilli</taxon>
        <taxon>Bacillales</taxon>
        <taxon>Bacillaceae</taxon>
        <taxon>Salirhabdus</taxon>
    </lineage>
</organism>
<evidence type="ECO:0000313" key="2">
    <source>
        <dbReference type="EMBL" id="MBB6454745.1"/>
    </source>
</evidence>
<protein>
    <submittedName>
        <fullName evidence="2">Uncharacterized protein</fullName>
    </submittedName>
</protein>